<evidence type="ECO:0000256" key="2">
    <source>
        <dbReference type="SAM" id="Phobius"/>
    </source>
</evidence>
<keyword evidence="2" id="KW-0812">Transmembrane</keyword>
<organism evidence="4 5">
    <name type="scientific">Crassostrea virginica</name>
    <name type="common">Eastern oyster</name>
    <dbReference type="NCBI Taxonomy" id="6565"/>
    <lineage>
        <taxon>Eukaryota</taxon>
        <taxon>Metazoa</taxon>
        <taxon>Spiralia</taxon>
        <taxon>Lophotrochozoa</taxon>
        <taxon>Mollusca</taxon>
        <taxon>Bivalvia</taxon>
        <taxon>Autobranchia</taxon>
        <taxon>Pteriomorphia</taxon>
        <taxon>Ostreida</taxon>
        <taxon>Ostreoidea</taxon>
        <taxon>Ostreidae</taxon>
        <taxon>Crassostrea</taxon>
    </lineage>
</organism>
<name>A0A8B8BFT7_CRAVI</name>
<evidence type="ECO:0000259" key="3">
    <source>
        <dbReference type="Pfam" id="PF20700"/>
    </source>
</evidence>
<feature type="domain" description="Mutator-like transposase" evidence="3">
    <location>
        <begin position="92"/>
        <end position="251"/>
    </location>
</feature>
<evidence type="ECO:0000313" key="5">
    <source>
        <dbReference type="RefSeq" id="XP_022302225.1"/>
    </source>
</evidence>
<accession>A0A8B8BFT7</accession>
<keyword evidence="2" id="KW-0472">Membrane</keyword>
<keyword evidence="2" id="KW-1133">Transmembrane helix</keyword>
<protein>
    <submittedName>
        <fullName evidence="5">Uncharacterized protein LOC111110142 isoform X1</fullName>
    </submittedName>
</protein>
<dbReference type="AlphaFoldDB" id="A0A8B8BFT7"/>
<gene>
    <name evidence="5" type="primary">LOC111110142</name>
</gene>
<feature type="domain" description="Mutator-like transposase" evidence="3">
    <location>
        <begin position="272"/>
        <end position="437"/>
    </location>
</feature>
<proteinExistence type="predicted"/>
<dbReference type="Pfam" id="PF20700">
    <property type="entry name" value="Mutator"/>
    <property type="match status" value="2"/>
</dbReference>
<dbReference type="Proteomes" id="UP000694844">
    <property type="component" value="Chromosome 8"/>
</dbReference>
<dbReference type="KEGG" id="cvn:111110142"/>
<keyword evidence="4" id="KW-1185">Reference proteome</keyword>
<dbReference type="RefSeq" id="XP_022302225.1">
    <property type="nucleotide sequence ID" value="XM_022446517.1"/>
</dbReference>
<feature type="transmembrane region" description="Helical" evidence="2">
    <location>
        <begin position="687"/>
        <end position="709"/>
    </location>
</feature>
<evidence type="ECO:0000256" key="1">
    <source>
        <dbReference type="SAM" id="MobiDB-lite"/>
    </source>
</evidence>
<dbReference type="GeneID" id="111110142"/>
<evidence type="ECO:0000313" key="4">
    <source>
        <dbReference type="Proteomes" id="UP000694844"/>
    </source>
</evidence>
<reference evidence="5" key="1">
    <citation type="submission" date="2025-08" db="UniProtKB">
        <authorList>
            <consortium name="RefSeq"/>
        </authorList>
    </citation>
    <scope>IDENTIFICATION</scope>
    <source>
        <tissue evidence="5">Whole sample</tissue>
    </source>
</reference>
<dbReference type="OrthoDB" id="6140598at2759"/>
<dbReference type="PANTHER" id="PTHR31751">
    <property type="entry name" value="SI:CH211-108C17.2-RELATED-RELATED"/>
    <property type="match status" value="1"/>
</dbReference>
<feature type="region of interest" description="Disordered" evidence="1">
    <location>
        <begin position="56"/>
        <end position="78"/>
    </location>
</feature>
<sequence length="777" mass="87670">MDHMDALERRDLKGRFLANKQENTFAVLDHDHTYVTVHESCQSSLDNCAYRQDDDDDDYDDDDDDDDDEDNNEKTDDDCLSHKAKEDFTIEGRRIVELSVLGKRLDKGCSKCACILKLSSCNGETRYGLGSILHVKCERCEEINYIPTGKRHGTNIWDVNTKLGAGMLFCGLGETVLNNLFAALNLPYVSSTTFKKRERETGIVFEAVADKTCDDAILEEKRKCEEHENYTASFDGGWQTRGSGRNYASLSDRANVLVQIFLLWSFFFNIRHGSMIGHHSGKVIAYSVRSKKCRSCEHDLNKNDHDCRKNWDKSAKAMESDMAIEMLHGLHSKDLHIKNLIMDNDSTTIARAKSTFDPTIQKIADFNHTKKNFTNKLYELKKSKRYQILGPKAIKHLGKCFAYAVKSNHDASSLKRNLDSIPFHVFGDHSKCEEAWCKFIKDPEGYKPRNLPYGKYLSGEHLLTDLVSIFSVFSNNAEKLCSTGSTQSNENFNRIIAAKNPKTHFYGGSESTCFRVAAAVAQKNIGHDSLIEVYERLLLSPGKHTAIHVQRMNKKRENDSVRQKGVAFKRRRLELKNAKSTQVFTSEIKEGTMYQSGVDLSNDDITSFEEIPDHVSIPNSTSLVTVDPTPNCSFLYFDLETTGFGPDADIVQLACVCGEESFNRIEISVSIDICKFLNVAFNCKERLFFVAILLLFTYYPCIYLLFFLFSYVHFPFLCVVYCVASICTCTCSVDCSCPSVCECSTDSSCSSVSTCCSVCIQYCSCVCLTACFSFHAL</sequence>
<dbReference type="InterPro" id="IPR049012">
    <property type="entry name" value="Mutator_transp_dom"/>
</dbReference>
<feature type="compositionally biased region" description="Acidic residues" evidence="1">
    <location>
        <begin position="56"/>
        <end position="71"/>
    </location>
</feature>